<evidence type="ECO:0000256" key="4">
    <source>
        <dbReference type="ARBA" id="ARBA00022741"/>
    </source>
</evidence>
<feature type="compositionally biased region" description="Low complexity" evidence="9">
    <location>
        <begin position="44"/>
        <end position="58"/>
    </location>
</feature>
<dbReference type="Pfam" id="PF16918">
    <property type="entry name" value="PknG_TPR"/>
    <property type="match status" value="1"/>
</dbReference>
<dbReference type="PROSITE" id="PS50011">
    <property type="entry name" value="PROTEIN_KINASE_DOM"/>
    <property type="match status" value="1"/>
</dbReference>
<evidence type="ECO:0000256" key="8">
    <source>
        <dbReference type="ARBA" id="ARBA00048679"/>
    </source>
</evidence>
<evidence type="ECO:0000313" key="11">
    <source>
        <dbReference type="EMBL" id="MBB6174808.1"/>
    </source>
</evidence>
<keyword evidence="5 11" id="KW-0418">Kinase</keyword>
<keyword evidence="3 11" id="KW-0808">Transferase</keyword>
<comment type="caution">
    <text evidence="11">The sequence shown here is derived from an EMBL/GenBank/DDBJ whole genome shotgun (WGS) entry which is preliminary data.</text>
</comment>
<reference evidence="11 12" key="1">
    <citation type="submission" date="2020-08" db="EMBL/GenBank/DDBJ databases">
        <title>Sequencing the genomes of 1000 actinobacteria strains.</title>
        <authorList>
            <person name="Klenk H.-P."/>
        </authorList>
    </citation>
    <scope>NUCLEOTIDE SEQUENCE [LARGE SCALE GENOMIC DNA]</scope>
    <source>
        <strain evidence="11 12">DSM 46659</strain>
    </source>
</reference>
<feature type="compositionally biased region" description="Pro residues" evidence="9">
    <location>
        <begin position="59"/>
        <end position="68"/>
    </location>
</feature>
<evidence type="ECO:0000259" key="10">
    <source>
        <dbReference type="PROSITE" id="PS50011"/>
    </source>
</evidence>
<evidence type="ECO:0000256" key="3">
    <source>
        <dbReference type="ARBA" id="ARBA00022679"/>
    </source>
</evidence>
<dbReference type="Gene3D" id="1.25.40.10">
    <property type="entry name" value="Tetratricopeptide repeat domain"/>
    <property type="match status" value="2"/>
</dbReference>
<dbReference type="SUPFAM" id="SSF56112">
    <property type="entry name" value="Protein kinase-like (PK-like)"/>
    <property type="match status" value="1"/>
</dbReference>
<accession>A0A7W9YMB9</accession>
<dbReference type="Pfam" id="PF00069">
    <property type="entry name" value="Pkinase"/>
    <property type="match status" value="1"/>
</dbReference>
<dbReference type="Gene3D" id="1.10.510.10">
    <property type="entry name" value="Transferase(Phosphotransferase) domain 1"/>
    <property type="match status" value="1"/>
</dbReference>
<dbReference type="FunFam" id="3.30.200.20:FF:000205">
    <property type="entry name" value="Serine/threonine protein kinase"/>
    <property type="match status" value="1"/>
</dbReference>
<dbReference type="Gene3D" id="3.30.200.20">
    <property type="entry name" value="Phosphorylase Kinase, domain 1"/>
    <property type="match status" value="1"/>
</dbReference>
<evidence type="ECO:0000256" key="9">
    <source>
        <dbReference type="SAM" id="MobiDB-lite"/>
    </source>
</evidence>
<feature type="compositionally biased region" description="Low complexity" evidence="9">
    <location>
        <begin position="175"/>
        <end position="198"/>
    </location>
</feature>
<protein>
    <recommendedName>
        <fullName evidence="1">non-specific serine/threonine protein kinase</fullName>
        <ecNumber evidence="1">2.7.11.1</ecNumber>
    </recommendedName>
</protein>
<dbReference type="CDD" id="cd14014">
    <property type="entry name" value="STKc_PknB_like"/>
    <property type="match status" value="1"/>
</dbReference>
<dbReference type="AlphaFoldDB" id="A0A7W9YMB9"/>
<dbReference type="PANTHER" id="PTHR24363:SF0">
    <property type="entry name" value="SERINE_THREONINE KINASE LIKE DOMAIN CONTAINING 1"/>
    <property type="match status" value="1"/>
</dbReference>
<feature type="compositionally biased region" description="Pro residues" evidence="9">
    <location>
        <begin position="92"/>
        <end position="107"/>
    </location>
</feature>
<dbReference type="FunFam" id="1.10.510.10:FF:000306">
    <property type="entry name" value="Serine/threonine protein kinase"/>
    <property type="match status" value="1"/>
</dbReference>
<dbReference type="PANTHER" id="PTHR24363">
    <property type="entry name" value="SERINE/THREONINE PROTEIN KINASE"/>
    <property type="match status" value="1"/>
</dbReference>
<comment type="catalytic activity">
    <reaction evidence="8">
        <text>L-seryl-[protein] + ATP = O-phospho-L-seryl-[protein] + ADP + H(+)</text>
        <dbReference type="Rhea" id="RHEA:17989"/>
        <dbReference type="Rhea" id="RHEA-COMP:9863"/>
        <dbReference type="Rhea" id="RHEA-COMP:11604"/>
        <dbReference type="ChEBI" id="CHEBI:15378"/>
        <dbReference type="ChEBI" id="CHEBI:29999"/>
        <dbReference type="ChEBI" id="CHEBI:30616"/>
        <dbReference type="ChEBI" id="CHEBI:83421"/>
        <dbReference type="ChEBI" id="CHEBI:456216"/>
        <dbReference type="EC" id="2.7.11.1"/>
    </reaction>
</comment>
<dbReference type="EMBL" id="JACHDS010000001">
    <property type="protein sequence ID" value="MBB6174808.1"/>
    <property type="molecule type" value="Genomic_DNA"/>
</dbReference>
<keyword evidence="4" id="KW-0547">Nucleotide-binding</keyword>
<organism evidence="11 12">
    <name type="scientific">Nocardiopsis mwathae</name>
    <dbReference type="NCBI Taxonomy" id="1472723"/>
    <lineage>
        <taxon>Bacteria</taxon>
        <taxon>Bacillati</taxon>
        <taxon>Actinomycetota</taxon>
        <taxon>Actinomycetes</taxon>
        <taxon>Streptosporangiales</taxon>
        <taxon>Nocardiopsidaceae</taxon>
        <taxon>Nocardiopsis</taxon>
    </lineage>
</organism>
<comment type="catalytic activity">
    <reaction evidence="7">
        <text>L-threonyl-[protein] + ATP = O-phospho-L-threonyl-[protein] + ADP + H(+)</text>
        <dbReference type="Rhea" id="RHEA:46608"/>
        <dbReference type="Rhea" id="RHEA-COMP:11060"/>
        <dbReference type="Rhea" id="RHEA-COMP:11605"/>
        <dbReference type="ChEBI" id="CHEBI:15378"/>
        <dbReference type="ChEBI" id="CHEBI:30013"/>
        <dbReference type="ChEBI" id="CHEBI:30616"/>
        <dbReference type="ChEBI" id="CHEBI:61977"/>
        <dbReference type="ChEBI" id="CHEBI:456216"/>
        <dbReference type="EC" id="2.7.11.1"/>
    </reaction>
</comment>
<dbReference type="Pfam" id="PF16919">
    <property type="entry name" value="PknG_rubred"/>
    <property type="match status" value="1"/>
</dbReference>
<keyword evidence="2" id="KW-0723">Serine/threonine-protein kinase</keyword>
<dbReference type="InterPro" id="IPR031636">
    <property type="entry name" value="PknG_TPR"/>
</dbReference>
<dbReference type="EC" id="2.7.11.1" evidence="1"/>
<dbReference type="Proteomes" id="UP000546642">
    <property type="component" value="Unassembled WGS sequence"/>
</dbReference>
<sequence length="881" mass="94529">MSGCAERGCAGTVTDGFCDVCGLEPRGSQPVVPSVDAPRSDPLPTSGPDPGDVGSDGPPSGPEPPSAPPASADTDGHDTYARLVPLFSGPGDPIPPPRAETPDPPPRAAENPGDADEAAPSGPLPGSPGHSSIATPGPAPAPRDHTGPSAAAPAHQAHRSDPPRRLFFSDLSRHGGSSASGPLSSPSGRNSRRTSASSARGMLGLGLVQVPPVPYRDPATAIMANPVVAEKNRFCGSCGEAVGRRRDNRPGRTEGFCRTCGTEFSFTPKLKKGDLVDGQYEVLGCLAHGGLGWIYLARDHHVSDRWVVLKGLLNSGDAEAHKTATAERAFLAEVEHPNIVKIYNFVHHPDPKTGVPAGHIVMEYVGGKSLRDLIVERRAQGADSAGLPVDQVIAYGVEALRAIGYLHSKGLLYCDFKPDNIIQSEEQIKLIDLGGVRRIDDLVNPVYTTPGYRVPEAELRNPGPSVSSDLYSVGRTLAVLSFRFGFMREHLHSLPPGEEEPVLARYESYDRFLRRATHNQSDLRFHDAADMSEQLTGVLREVLSDIQGRPHPATSTLFEPEHFVAAAAGAADPDHVLSRPDPADAAAALPAPLVDPADAAAGILAGLSAVRPEEIVATLEAAKAPSPETRLMLARTLIALGRQEEAEEPLQAFCARAPGDWRTYWYLAVLDLSVGRYDEARARFEELYDHLPGEAAPKLGLALACEGSGDADAAARHFETVWRTDHSYVGAAFGLARIRLVQGRRDATVTVLDSVPELSTFFPNAQMAAVTVLVGDRDVGELDEQVLVDAGARLDRLRWNGLYGEATDRLAVRVLEAALAWVSSGRRPARSTWLLDAELDEEGLRWNLERMYRGLARRSTGRADRHRLVDKANSLRPRTWL</sequence>
<evidence type="ECO:0000256" key="1">
    <source>
        <dbReference type="ARBA" id="ARBA00012513"/>
    </source>
</evidence>
<evidence type="ECO:0000256" key="5">
    <source>
        <dbReference type="ARBA" id="ARBA00022777"/>
    </source>
</evidence>
<evidence type="ECO:0000256" key="2">
    <source>
        <dbReference type="ARBA" id="ARBA00022527"/>
    </source>
</evidence>
<dbReference type="SUPFAM" id="SSF48452">
    <property type="entry name" value="TPR-like"/>
    <property type="match status" value="1"/>
</dbReference>
<dbReference type="RefSeq" id="WP_184079080.1">
    <property type="nucleotide sequence ID" value="NZ_JACHDS010000001.1"/>
</dbReference>
<gene>
    <name evidence="11" type="ORF">HNR23_004868</name>
</gene>
<evidence type="ECO:0000256" key="7">
    <source>
        <dbReference type="ARBA" id="ARBA00047899"/>
    </source>
</evidence>
<name>A0A7W9YMB9_9ACTN</name>
<dbReference type="InterPro" id="IPR011990">
    <property type="entry name" value="TPR-like_helical_dom_sf"/>
</dbReference>
<feature type="domain" description="Protein kinase" evidence="10">
    <location>
        <begin position="280"/>
        <end position="564"/>
    </location>
</feature>
<evidence type="ECO:0000313" key="12">
    <source>
        <dbReference type="Proteomes" id="UP000546642"/>
    </source>
</evidence>
<dbReference type="GO" id="GO:0005524">
    <property type="term" value="F:ATP binding"/>
    <property type="evidence" value="ECO:0007669"/>
    <property type="project" value="UniProtKB-KW"/>
</dbReference>
<dbReference type="InterPro" id="IPR011009">
    <property type="entry name" value="Kinase-like_dom_sf"/>
</dbReference>
<keyword evidence="6" id="KW-0067">ATP-binding</keyword>
<feature type="region of interest" description="Disordered" evidence="9">
    <location>
        <begin position="23"/>
        <end position="198"/>
    </location>
</feature>
<keyword evidence="12" id="KW-1185">Reference proteome</keyword>
<dbReference type="SMART" id="SM00220">
    <property type="entry name" value="S_TKc"/>
    <property type="match status" value="1"/>
</dbReference>
<proteinExistence type="predicted"/>
<dbReference type="InterPro" id="IPR000719">
    <property type="entry name" value="Prot_kinase_dom"/>
</dbReference>
<dbReference type="InterPro" id="IPR031634">
    <property type="entry name" value="PknG_rubred"/>
</dbReference>
<dbReference type="GO" id="GO:0004674">
    <property type="term" value="F:protein serine/threonine kinase activity"/>
    <property type="evidence" value="ECO:0007669"/>
    <property type="project" value="UniProtKB-KW"/>
</dbReference>
<evidence type="ECO:0000256" key="6">
    <source>
        <dbReference type="ARBA" id="ARBA00022840"/>
    </source>
</evidence>